<comment type="caution">
    <text evidence="1">The sequence shown here is derived from an EMBL/GenBank/DDBJ whole genome shotgun (WGS) entry which is preliminary data.</text>
</comment>
<dbReference type="RefSeq" id="WP_190960439.1">
    <property type="nucleotide sequence ID" value="NZ_JACJTU010000157.1"/>
</dbReference>
<proteinExistence type="predicted"/>
<organism evidence="1 2">
    <name type="scientific">Nostoc paludosum FACHB-159</name>
    <dbReference type="NCBI Taxonomy" id="2692908"/>
    <lineage>
        <taxon>Bacteria</taxon>
        <taxon>Bacillati</taxon>
        <taxon>Cyanobacteriota</taxon>
        <taxon>Cyanophyceae</taxon>
        <taxon>Nostocales</taxon>
        <taxon>Nostocaceae</taxon>
        <taxon>Nostoc</taxon>
    </lineage>
</organism>
<gene>
    <name evidence="1" type="ORF">H6H03_40215</name>
</gene>
<name>A0ABR8KMT7_9NOSO</name>
<reference evidence="1 2" key="1">
    <citation type="journal article" date="2020" name="ISME J.">
        <title>Comparative genomics reveals insights into cyanobacterial evolution and habitat adaptation.</title>
        <authorList>
            <person name="Chen M.Y."/>
            <person name="Teng W.K."/>
            <person name="Zhao L."/>
            <person name="Hu C.X."/>
            <person name="Zhou Y.K."/>
            <person name="Han B.P."/>
            <person name="Song L.R."/>
            <person name="Shu W.S."/>
        </authorList>
    </citation>
    <scope>NUCLEOTIDE SEQUENCE [LARGE SCALE GENOMIC DNA]</scope>
    <source>
        <strain evidence="1 2">FACHB-159</strain>
    </source>
</reference>
<evidence type="ECO:0000313" key="1">
    <source>
        <dbReference type="EMBL" id="MBD2739976.1"/>
    </source>
</evidence>
<keyword evidence="2" id="KW-1185">Reference proteome</keyword>
<dbReference type="EMBL" id="JACJTU010000157">
    <property type="protein sequence ID" value="MBD2739976.1"/>
    <property type="molecule type" value="Genomic_DNA"/>
</dbReference>
<protein>
    <submittedName>
        <fullName evidence="1">Uncharacterized protein</fullName>
    </submittedName>
</protein>
<sequence>MNEPSRITTSYSSSIIGFEKSNNGWDRYLTIGNKRTYHIGNACGTCAFFFEQLESTNDTTCAAAIAERLNSGIDIIDPAFTSIWSQILPTGTYYVNFPAVLPRLITPGHPDDYFVQEQVALWGIDTLPPRHPHVSYYRSHSLALGQGRQLFEVVIPLFPATKLDRLRVVHYQDEIAHGGQPTALTVSILDIKQPAVW</sequence>
<evidence type="ECO:0000313" key="2">
    <source>
        <dbReference type="Proteomes" id="UP000637383"/>
    </source>
</evidence>
<dbReference type="Proteomes" id="UP000637383">
    <property type="component" value="Unassembled WGS sequence"/>
</dbReference>
<accession>A0ABR8KMT7</accession>